<dbReference type="Gene3D" id="1.10.357.10">
    <property type="entry name" value="Tetracycline Repressor, domain 2"/>
    <property type="match status" value="1"/>
</dbReference>
<proteinExistence type="predicted"/>
<dbReference type="EMBL" id="JAJOMB010000002">
    <property type="protein sequence ID" value="MCD5310146.1"/>
    <property type="molecule type" value="Genomic_DNA"/>
</dbReference>
<dbReference type="InterPro" id="IPR036271">
    <property type="entry name" value="Tet_transcr_reg_TetR-rel_C_sf"/>
</dbReference>
<dbReference type="RefSeq" id="WP_231439074.1">
    <property type="nucleotide sequence ID" value="NZ_JAJOMB010000002.1"/>
</dbReference>
<evidence type="ECO:0000256" key="1">
    <source>
        <dbReference type="ARBA" id="ARBA00023015"/>
    </source>
</evidence>
<name>A0A9X1NBC1_9ACTN</name>
<evidence type="ECO:0000256" key="2">
    <source>
        <dbReference type="ARBA" id="ARBA00023125"/>
    </source>
</evidence>
<gene>
    <name evidence="4" type="ORF">LR394_04510</name>
</gene>
<dbReference type="SUPFAM" id="SSF46689">
    <property type="entry name" value="Homeodomain-like"/>
    <property type="match status" value="1"/>
</dbReference>
<keyword evidence="5" id="KW-1185">Reference proteome</keyword>
<dbReference type="PANTHER" id="PTHR30055">
    <property type="entry name" value="HTH-TYPE TRANSCRIPTIONAL REGULATOR RUTR"/>
    <property type="match status" value="1"/>
</dbReference>
<keyword evidence="2" id="KW-0238">DNA-binding</keyword>
<protein>
    <recommendedName>
        <fullName evidence="6">TetR family transcriptional regulator</fullName>
    </recommendedName>
</protein>
<evidence type="ECO:0000313" key="4">
    <source>
        <dbReference type="EMBL" id="MCD5310146.1"/>
    </source>
</evidence>
<dbReference type="InterPro" id="IPR009057">
    <property type="entry name" value="Homeodomain-like_sf"/>
</dbReference>
<comment type="caution">
    <text evidence="4">The sequence shown here is derived from an EMBL/GenBank/DDBJ whole genome shotgun (WGS) entry which is preliminary data.</text>
</comment>
<dbReference type="GO" id="GO:0000976">
    <property type="term" value="F:transcription cis-regulatory region binding"/>
    <property type="evidence" value="ECO:0007669"/>
    <property type="project" value="TreeGrafter"/>
</dbReference>
<dbReference type="Proteomes" id="UP001138997">
    <property type="component" value="Unassembled WGS sequence"/>
</dbReference>
<evidence type="ECO:0000313" key="5">
    <source>
        <dbReference type="Proteomes" id="UP001138997"/>
    </source>
</evidence>
<reference evidence="4" key="1">
    <citation type="submission" date="2021-11" db="EMBL/GenBank/DDBJ databases">
        <title>Streptomyces corallinus and Kineosporia corallina sp. nov., two new coral-derived marine actinobacteria.</title>
        <authorList>
            <person name="Buangrab K."/>
            <person name="Sutthacheep M."/>
            <person name="Yeemin T."/>
            <person name="Harunari E."/>
            <person name="Igarashi Y."/>
            <person name="Sripreechasak P."/>
            <person name="Kanchanasin P."/>
            <person name="Tanasupawat S."/>
            <person name="Phongsopitanun W."/>
        </authorList>
    </citation>
    <scope>NUCLEOTIDE SEQUENCE</scope>
    <source>
        <strain evidence="4">JCM 31032</strain>
    </source>
</reference>
<dbReference type="SUPFAM" id="SSF48498">
    <property type="entry name" value="Tetracyclin repressor-like, C-terminal domain"/>
    <property type="match status" value="1"/>
</dbReference>
<organism evidence="4 5">
    <name type="scientific">Kineosporia babensis</name>
    <dbReference type="NCBI Taxonomy" id="499548"/>
    <lineage>
        <taxon>Bacteria</taxon>
        <taxon>Bacillati</taxon>
        <taxon>Actinomycetota</taxon>
        <taxon>Actinomycetes</taxon>
        <taxon>Kineosporiales</taxon>
        <taxon>Kineosporiaceae</taxon>
        <taxon>Kineosporia</taxon>
    </lineage>
</organism>
<accession>A0A9X1NBC1</accession>
<dbReference type="PANTHER" id="PTHR30055:SF151">
    <property type="entry name" value="TRANSCRIPTIONAL REGULATORY PROTEIN"/>
    <property type="match status" value="1"/>
</dbReference>
<keyword evidence="1" id="KW-0805">Transcription regulation</keyword>
<evidence type="ECO:0000256" key="3">
    <source>
        <dbReference type="ARBA" id="ARBA00023163"/>
    </source>
</evidence>
<dbReference type="InterPro" id="IPR050109">
    <property type="entry name" value="HTH-type_TetR-like_transc_reg"/>
</dbReference>
<keyword evidence="3" id="KW-0804">Transcription</keyword>
<dbReference type="AlphaFoldDB" id="A0A9X1NBC1"/>
<evidence type="ECO:0008006" key="6">
    <source>
        <dbReference type="Google" id="ProtNLM"/>
    </source>
</evidence>
<sequence length="192" mass="20774">MAQAPYDPKTGTRRRGRPPELERTAIAQAALAEISGFSVAKVARRLGSTPGALYHHVSGRAELITMAAQAALEEVHLPEPEPGPALDWRGYLHDVAETLLAALQAHPGLALALTELNAPPPSYARMLQQAQVVLAGHGVAERTARTAIHLLGHLAMDEAMAAAHREPEAELWGWTFRERVELVLDGVAFRRP</sequence>
<dbReference type="GO" id="GO:0003700">
    <property type="term" value="F:DNA-binding transcription factor activity"/>
    <property type="evidence" value="ECO:0007669"/>
    <property type="project" value="TreeGrafter"/>
</dbReference>